<feature type="region of interest" description="Disordered" evidence="6">
    <location>
        <begin position="1"/>
        <end position="20"/>
    </location>
</feature>
<dbReference type="InterPro" id="IPR044068">
    <property type="entry name" value="CB"/>
</dbReference>
<dbReference type="Proteomes" id="UP000292298">
    <property type="component" value="Unassembled WGS sequence"/>
</dbReference>
<name>A0A4Q8D0I4_9GAMM</name>
<dbReference type="InterPro" id="IPR010998">
    <property type="entry name" value="Integrase_recombinase_N"/>
</dbReference>
<evidence type="ECO:0000256" key="1">
    <source>
        <dbReference type="ARBA" id="ARBA00008857"/>
    </source>
</evidence>
<keyword evidence="3 5" id="KW-0238">DNA-binding</keyword>
<dbReference type="Pfam" id="PF22022">
    <property type="entry name" value="Phage_int_M"/>
    <property type="match status" value="1"/>
</dbReference>
<dbReference type="Gene3D" id="1.10.443.10">
    <property type="entry name" value="Intergrase catalytic core"/>
    <property type="match status" value="1"/>
</dbReference>
<dbReference type="PROSITE" id="PS51900">
    <property type="entry name" value="CB"/>
    <property type="match status" value="1"/>
</dbReference>
<dbReference type="PANTHER" id="PTHR30629">
    <property type="entry name" value="PROPHAGE INTEGRASE"/>
    <property type="match status" value="1"/>
</dbReference>
<dbReference type="InterPro" id="IPR025166">
    <property type="entry name" value="Integrase_DNA_bind_dom"/>
</dbReference>
<feature type="domain" description="Core-binding (CB)" evidence="8">
    <location>
        <begin position="101"/>
        <end position="179"/>
    </location>
</feature>
<dbReference type="EMBL" id="SHLI01000001">
    <property type="protein sequence ID" value="RZU98784.1"/>
    <property type="molecule type" value="Genomic_DNA"/>
</dbReference>
<keyword evidence="10" id="KW-1185">Reference proteome</keyword>
<dbReference type="RefSeq" id="WP_130503069.1">
    <property type="nucleotide sequence ID" value="NZ_SHLI01000001.1"/>
</dbReference>
<feature type="domain" description="Tyr recombinase" evidence="7">
    <location>
        <begin position="210"/>
        <end position="402"/>
    </location>
</feature>
<evidence type="ECO:0000256" key="6">
    <source>
        <dbReference type="SAM" id="MobiDB-lite"/>
    </source>
</evidence>
<comment type="similarity">
    <text evidence="1">Belongs to the 'phage' integrase family.</text>
</comment>
<evidence type="ECO:0000313" key="9">
    <source>
        <dbReference type="EMBL" id="RZU98784.1"/>
    </source>
</evidence>
<comment type="caution">
    <text evidence="9">The sequence shown here is derived from an EMBL/GenBank/DDBJ whole genome shotgun (WGS) entry which is preliminary data.</text>
</comment>
<dbReference type="PROSITE" id="PS51898">
    <property type="entry name" value="TYR_RECOMBINASE"/>
    <property type="match status" value="1"/>
</dbReference>
<dbReference type="InterPro" id="IPR013762">
    <property type="entry name" value="Integrase-like_cat_sf"/>
</dbReference>
<keyword evidence="2" id="KW-0229">DNA integration</keyword>
<protein>
    <submittedName>
        <fullName evidence="9">Site-specific recombinase XerC</fullName>
    </submittedName>
</protein>
<organism evidence="9 10">
    <name type="scientific">Spiribacter vilamensis</name>
    <dbReference type="NCBI Taxonomy" id="531306"/>
    <lineage>
        <taxon>Bacteria</taxon>
        <taxon>Pseudomonadati</taxon>
        <taxon>Pseudomonadota</taxon>
        <taxon>Gammaproteobacteria</taxon>
        <taxon>Chromatiales</taxon>
        <taxon>Ectothiorhodospiraceae</taxon>
        <taxon>Spiribacter</taxon>
    </lineage>
</organism>
<dbReference type="InterPro" id="IPR002104">
    <property type="entry name" value="Integrase_catalytic"/>
</dbReference>
<proteinExistence type="inferred from homology"/>
<sequence length="429" mass="48325">MKFTDGKGGNIARAEPPEKGQRLLFDDHRDAPRGFGLRITGAGGKAFILKYTSEGKQRRKTIGAWPDWSLEAARDEARGIRQQIDSGIDPLEEKRRRRADPTVADAVADYIRKHVTGLVSEKPITRYFERDMVPALGALKVRDVRRRDVLDMIEDKAEQTPTAARHLLAYSKGFFDWCVDREYIDASPAASIKPKNVKAQGRKDALKTRQRRRVLDHDEVAAFWSGAEDCGIHRLTALALKMVLLTGQRPGEVAGMHHDEISGDVWTIPAERRRKTETAHRVPLTPLALEIIDTARNEVARLYERRRGEPSGYVFEARPHAPVSVSALSKAVHRFAEPLGNRDAPTWGHWTPHDLRRTARTEVTACGYPQEIAERVIGHADQGIVAVYNQHQYDHEKRAALEAWERRLLRITSGESADDNVVSIAEART</sequence>
<evidence type="ECO:0000313" key="10">
    <source>
        <dbReference type="Proteomes" id="UP000292298"/>
    </source>
</evidence>
<accession>A0A4Q8D0I4</accession>
<dbReference type="OrthoDB" id="9795573at2"/>
<dbReference type="Pfam" id="PF13356">
    <property type="entry name" value="Arm-DNA-bind_3"/>
    <property type="match status" value="1"/>
</dbReference>
<dbReference type="Pfam" id="PF00589">
    <property type="entry name" value="Phage_integrase"/>
    <property type="match status" value="1"/>
</dbReference>
<dbReference type="Gene3D" id="3.30.160.390">
    <property type="entry name" value="Integrase, DNA-binding domain"/>
    <property type="match status" value="1"/>
</dbReference>
<keyword evidence="4" id="KW-0233">DNA recombination</keyword>
<reference evidence="9 10" key="1">
    <citation type="submission" date="2019-02" db="EMBL/GenBank/DDBJ databases">
        <title>Genomic Encyclopedia of Type Strains, Phase IV (KMG-IV): sequencing the most valuable type-strain genomes for metagenomic binning, comparative biology and taxonomic classification.</title>
        <authorList>
            <person name="Goeker M."/>
        </authorList>
    </citation>
    <scope>NUCLEOTIDE SEQUENCE [LARGE SCALE GENOMIC DNA]</scope>
    <source>
        <strain evidence="9 10">DSM 21056</strain>
    </source>
</reference>
<dbReference type="Gene3D" id="1.10.150.130">
    <property type="match status" value="1"/>
</dbReference>
<evidence type="ECO:0000256" key="2">
    <source>
        <dbReference type="ARBA" id="ARBA00022908"/>
    </source>
</evidence>
<dbReference type="SUPFAM" id="SSF56349">
    <property type="entry name" value="DNA breaking-rejoining enzymes"/>
    <property type="match status" value="1"/>
</dbReference>
<dbReference type="AlphaFoldDB" id="A0A4Q8D0I4"/>
<dbReference type="CDD" id="cd00801">
    <property type="entry name" value="INT_P4_C"/>
    <property type="match status" value="1"/>
</dbReference>
<dbReference type="InterPro" id="IPR053876">
    <property type="entry name" value="Phage_int_M"/>
</dbReference>
<dbReference type="PANTHER" id="PTHR30629:SF2">
    <property type="entry name" value="PROPHAGE INTEGRASE INTS-RELATED"/>
    <property type="match status" value="1"/>
</dbReference>
<evidence type="ECO:0000256" key="5">
    <source>
        <dbReference type="PROSITE-ProRule" id="PRU01248"/>
    </source>
</evidence>
<dbReference type="GO" id="GO:0006310">
    <property type="term" value="P:DNA recombination"/>
    <property type="evidence" value="ECO:0007669"/>
    <property type="project" value="UniProtKB-KW"/>
</dbReference>
<evidence type="ECO:0000259" key="8">
    <source>
        <dbReference type="PROSITE" id="PS51900"/>
    </source>
</evidence>
<dbReference type="InterPro" id="IPR038488">
    <property type="entry name" value="Integrase_DNA-bd_sf"/>
</dbReference>
<dbReference type="GO" id="GO:0003677">
    <property type="term" value="F:DNA binding"/>
    <property type="evidence" value="ECO:0007669"/>
    <property type="project" value="UniProtKB-UniRule"/>
</dbReference>
<evidence type="ECO:0000256" key="3">
    <source>
        <dbReference type="ARBA" id="ARBA00023125"/>
    </source>
</evidence>
<dbReference type="GO" id="GO:0015074">
    <property type="term" value="P:DNA integration"/>
    <property type="evidence" value="ECO:0007669"/>
    <property type="project" value="UniProtKB-KW"/>
</dbReference>
<evidence type="ECO:0000256" key="4">
    <source>
        <dbReference type="ARBA" id="ARBA00023172"/>
    </source>
</evidence>
<gene>
    <name evidence="9" type="ORF">EV698_1046</name>
</gene>
<dbReference type="InterPro" id="IPR011010">
    <property type="entry name" value="DNA_brk_join_enz"/>
</dbReference>
<dbReference type="InterPro" id="IPR050808">
    <property type="entry name" value="Phage_Integrase"/>
</dbReference>
<evidence type="ECO:0000259" key="7">
    <source>
        <dbReference type="PROSITE" id="PS51898"/>
    </source>
</evidence>